<sequence length="32" mass="3625">MSFHEVPTLLEHFPPSTDCCVIEFKVVPTGTY</sequence>
<accession>A0A0K2TXY9</accession>
<dbReference type="AlphaFoldDB" id="A0A0K2TXY9"/>
<organism evidence="1">
    <name type="scientific">Lepeophtheirus salmonis</name>
    <name type="common">Salmon louse</name>
    <name type="synonym">Caligus salmonis</name>
    <dbReference type="NCBI Taxonomy" id="72036"/>
    <lineage>
        <taxon>Eukaryota</taxon>
        <taxon>Metazoa</taxon>
        <taxon>Ecdysozoa</taxon>
        <taxon>Arthropoda</taxon>
        <taxon>Crustacea</taxon>
        <taxon>Multicrustacea</taxon>
        <taxon>Hexanauplia</taxon>
        <taxon>Copepoda</taxon>
        <taxon>Siphonostomatoida</taxon>
        <taxon>Caligidae</taxon>
        <taxon>Lepeophtheirus</taxon>
    </lineage>
</organism>
<dbReference type="EMBL" id="HACA01013477">
    <property type="protein sequence ID" value="CDW30838.1"/>
    <property type="molecule type" value="Transcribed_RNA"/>
</dbReference>
<reference evidence="1" key="1">
    <citation type="submission" date="2014-05" db="EMBL/GenBank/DDBJ databases">
        <authorList>
            <person name="Chronopoulou M."/>
        </authorList>
    </citation>
    <scope>NUCLEOTIDE SEQUENCE</scope>
    <source>
        <tissue evidence="1">Whole organism</tissue>
    </source>
</reference>
<name>A0A0K2TXY9_LEPSM</name>
<proteinExistence type="predicted"/>
<protein>
    <submittedName>
        <fullName evidence="1">Uncharacterized protein</fullName>
    </submittedName>
</protein>
<evidence type="ECO:0000313" key="1">
    <source>
        <dbReference type="EMBL" id="CDW30838.1"/>
    </source>
</evidence>